<evidence type="ECO:0000256" key="1">
    <source>
        <dbReference type="ARBA" id="ARBA00022714"/>
    </source>
</evidence>
<evidence type="ECO:0000256" key="3">
    <source>
        <dbReference type="ARBA" id="ARBA00023002"/>
    </source>
</evidence>
<dbReference type="Proteomes" id="UP000319557">
    <property type="component" value="Chromosome"/>
</dbReference>
<dbReference type="GO" id="GO:0051537">
    <property type="term" value="F:2 iron, 2 sulfur cluster binding"/>
    <property type="evidence" value="ECO:0007669"/>
    <property type="project" value="UniProtKB-KW"/>
</dbReference>
<sequence length="105" mass="11693">MSDFETVGKVEDFEEGKGQAIPVNGRMVAVFRVGEEFYAIDDLCPHMGASLAEGHVDDEKGVTCPWHAWRFCIKDGTWCDNPKVKTEAFEVRVVDGEVQVLVSDD</sequence>
<dbReference type="PANTHER" id="PTHR21496">
    <property type="entry name" value="FERREDOXIN-RELATED"/>
    <property type="match status" value="1"/>
</dbReference>
<reference evidence="8 9" key="1">
    <citation type="submission" date="2019-02" db="EMBL/GenBank/DDBJ databases">
        <title>Deep-cultivation of Planctomycetes and their phenomic and genomic characterization uncovers novel biology.</title>
        <authorList>
            <person name="Wiegand S."/>
            <person name="Jogler M."/>
            <person name="Boedeker C."/>
            <person name="Pinto D."/>
            <person name="Vollmers J."/>
            <person name="Rivas-Marin E."/>
            <person name="Kohn T."/>
            <person name="Peeters S.H."/>
            <person name="Heuer A."/>
            <person name="Rast P."/>
            <person name="Oberbeckmann S."/>
            <person name="Bunk B."/>
            <person name="Jeske O."/>
            <person name="Meyerdierks A."/>
            <person name="Storesund J.E."/>
            <person name="Kallscheuer N."/>
            <person name="Luecker S."/>
            <person name="Lage O.M."/>
            <person name="Pohl T."/>
            <person name="Merkel B.J."/>
            <person name="Hornburger P."/>
            <person name="Mueller R.-W."/>
            <person name="Bruemmer F."/>
            <person name="Labrenz M."/>
            <person name="Spormann A.M."/>
            <person name="Op den Camp H."/>
            <person name="Overmann J."/>
            <person name="Amann R."/>
            <person name="Jetten M.S.M."/>
            <person name="Mascher T."/>
            <person name="Medema M.H."/>
            <person name="Devos D.P."/>
            <person name="Kaster A.-K."/>
            <person name="Ovreas L."/>
            <person name="Rohde M."/>
            <person name="Galperin M.Y."/>
            <person name="Jogler C."/>
        </authorList>
    </citation>
    <scope>NUCLEOTIDE SEQUENCE [LARGE SCALE GENOMIC DNA]</scope>
    <source>
        <strain evidence="8 9">EC9</strain>
    </source>
</reference>
<evidence type="ECO:0000256" key="5">
    <source>
        <dbReference type="ARBA" id="ARBA00023014"/>
    </source>
</evidence>
<dbReference type="EMBL" id="CP036261">
    <property type="protein sequence ID" value="QDS85906.1"/>
    <property type="molecule type" value="Genomic_DNA"/>
</dbReference>
<proteinExistence type="predicted"/>
<dbReference type="InterPro" id="IPR012748">
    <property type="entry name" value="Rieske-like_NirD"/>
</dbReference>
<evidence type="ECO:0000313" key="9">
    <source>
        <dbReference type="Proteomes" id="UP000319557"/>
    </source>
</evidence>
<dbReference type="GO" id="GO:0046872">
    <property type="term" value="F:metal ion binding"/>
    <property type="evidence" value="ECO:0007669"/>
    <property type="project" value="UniProtKB-KW"/>
</dbReference>
<dbReference type="InterPro" id="IPR036922">
    <property type="entry name" value="Rieske_2Fe-2S_sf"/>
</dbReference>
<evidence type="ECO:0000259" key="7">
    <source>
        <dbReference type="PROSITE" id="PS51296"/>
    </source>
</evidence>
<feature type="domain" description="Rieske" evidence="7">
    <location>
        <begin position="5"/>
        <end position="100"/>
    </location>
</feature>
<dbReference type="OrthoDB" id="9795104at2"/>
<keyword evidence="8" id="KW-0223">Dioxygenase</keyword>
<evidence type="ECO:0000256" key="4">
    <source>
        <dbReference type="ARBA" id="ARBA00023004"/>
    </source>
</evidence>
<keyword evidence="2" id="KW-0479">Metal-binding</keyword>
<keyword evidence="4" id="KW-0408">Iron</keyword>
<dbReference type="KEGG" id="ruv:EC9_00630"/>
<dbReference type="NCBIfam" id="TIGR02378">
    <property type="entry name" value="nirD_assim_sml"/>
    <property type="match status" value="1"/>
</dbReference>
<keyword evidence="3" id="KW-0560">Oxidoreductase</keyword>
<keyword evidence="1" id="KW-0001">2Fe-2S</keyword>
<dbReference type="PANTHER" id="PTHR21496:SF23">
    <property type="entry name" value="3-PHENYLPROPIONATE_CINNAMIC ACID DIOXYGENASE FERREDOXIN SUBUNIT"/>
    <property type="match status" value="1"/>
</dbReference>
<dbReference type="PROSITE" id="PS51300">
    <property type="entry name" value="NIRD"/>
    <property type="match status" value="1"/>
</dbReference>
<dbReference type="GO" id="GO:0008942">
    <property type="term" value="F:nitrite reductase [NAD(P)H] activity"/>
    <property type="evidence" value="ECO:0007669"/>
    <property type="project" value="InterPro"/>
</dbReference>
<gene>
    <name evidence="8" type="primary">hcaC</name>
    <name evidence="8" type="ORF">EC9_00630</name>
</gene>
<name>A0A517LTG2_9BACT</name>
<evidence type="ECO:0000313" key="8">
    <source>
        <dbReference type="EMBL" id="QDS85906.1"/>
    </source>
</evidence>
<accession>A0A517LTG2</accession>
<organism evidence="8 9">
    <name type="scientific">Rosistilla ulvae</name>
    <dbReference type="NCBI Taxonomy" id="1930277"/>
    <lineage>
        <taxon>Bacteria</taxon>
        <taxon>Pseudomonadati</taxon>
        <taxon>Planctomycetota</taxon>
        <taxon>Planctomycetia</taxon>
        <taxon>Pirellulales</taxon>
        <taxon>Pirellulaceae</taxon>
        <taxon>Rosistilla</taxon>
    </lineage>
</organism>
<keyword evidence="5" id="KW-0411">Iron-sulfur</keyword>
<dbReference type="RefSeq" id="WP_145341372.1">
    <property type="nucleotide sequence ID" value="NZ_CP036261.1"/>
</dbReference>
<dbReference type="Gene3D" id="2.102.10.10">
    <property type="entry name" value="Rieske [2Fe-2S] iron-sulphur domain"/>
    <property type="match status" value="1"/>
</dbReference>
<dbReference type="GO" id="GO:0051213">
    <property type="term" value="F:dioxygenase activity"/>
    <property type="evidence" value="ECO:0007669"/>
    <property type="project" value="UniProtKB-KW"/>
</dbReference>
<dbReference type="SUPFAM" id="SSF50022">
    <property type="entry name" value="ISP domain"/>
    <property type="match status" value="1"/>
</dbReference>
<dbReference type="AlphaFoldDB" id="A0A517LTG2"/>
<dbReference type="Pfam" id="PF00355">
    <property type="entry name" value="Rieske"/>
    <property type="match status" value="1"/>
</dbReference>
<keyword evidence="9" id="KW-1185">Reference proteome</keyword>
<dbReference type="PROSITE" id="PS51296">
    <property type="entry name" value="RIESKE"/>
    <property type="match status" value="1"/>
</dbReference>
<dbReference type="GO" id="GO:0042128">
    <property type="term" value="P:nitrate assimilation"/>
    <property type="evidence" value="ECO:0007669"/>
    <property type="project" value="UniProtKB-KW"/>
</dbReference>
<dbReference type="InterPro" id="IPR017941">
    <property type="entry name" value="Rieske_2Fe-2S"/>
</dbReference>
<keyword evidence="6" id="KW-0534">Nitrate assimilation</keyword>
<evidence type="ECO:0000256" key="2">
    <source>
        <dbReference type="ARBA" id="ARBA00022723"/>
    </source>
</evidence>
<evidence type="ECO:0000256" key="6">
    <source>
        <dbReference type="ARBA" id="ARBA00023063"/>
    </source>
</evidence>
<protein>
    <submittedName>
        <fullName evidence="8">3-phenylpropionate/cinnamic acid dioxygenase ferredoxin subunit</fullName>
    </submittedName>
</protein>